<dbReference type="PANTHER" id="PTHR30576">
    <property type="entry name" value="COLANIC BIOSYNTHESIS UDP-GLUCOSE LIPID CARRIER TRANSFERASE"/>
    <property type="match status" value="1"/>
</dbReference>
<feature type="transmembrane region" description="Helical" evidence="7">
    <location>
        <begin position="282"/>
        <end position="306"/>
    </location>
</feature>
<comment type="similarity">
    <text evidence="2">Belongs to the bacterial sugar transferase family.</text>
</comment>
<protein>
    <recommendedName>
        <fullName evidence="8">Bacterial sugar transferase domain-containing protein</fullName>
    </recommendedName>
</protein>
<feature type="transmembrane region" description="Helical" evidence="7">
    <location>
        <begin position="109"/>
        <end position="127"/>
    </location>
</feature>
<comment type="subcellular location">
    <subcellularLocation>
        <location evidence="1">Membrane</location>
        <topology evidence="1">Multi-pass membrane protein</topology>
    </subcellularLocation>
</comment>
<dbReference type="NCBIfam" id="TIGR03025">
    <property type="entry name" value="EPS_sugtrans"/>
    <property type="match status" value="1"/>
</dbReference>
<reference evidence="9 10" key="1">
    <citation type="submission" date="2018-07" db="EMBL/GenBank/DDBJ databases">
        <title>Genome sequencing of Runella.</title>
        <authorList>
            <person name="Baek M.-G."/>
            <person name="Yi H."/>
        </authorList>
    </citation>
    <scope>NUCLEOTIDE SEQUENCE [LARGE SCALE GENOMIC DNA]</scope>
    <source>
        <strain evidence="9 10">HYN0085</strain>
    </source>
</reference>
<dbReference type="Pfam" id="PF02397">
    <property type="entry name" value="Bac_transf"/>
    <property type="match status" value="1"/>
</dbReference>
<dbReference type="InterPro" id="IPR017475">
    <property type="entry name" value="EPS_sugar_tfrase"/>
</dbReference>
<feature type="transmembrane region" description="Helical" evidence="7">
    <location>
        <begin position="21"/>
        <end position="39"/>
    </location>
</feature>
<dbReference type="KEGG" id="run:DR864_04340"/>
<proteinExistence type="inferred from homology"/>
<evidence type="ECO:0000256" key="3">
    <source>
        <dbReference type="ARBA" id="ARBA00022679"/>
    </source>
</evidence>
<dbReference type="EMBL" id="CP030850">
    <property type="protein sequence ID" value="AXE17016.1"/>
    <property type="molecule type" value="Genomic_DNA"/>
</dbReference>
<sequence>MSQHSLLPSTITYQINRRKNHPRFVADVMLVMLSYMLAANFTNRTLQQVDVLIISGMGMGWYFSSKLTDLYNEFRTVTFIDEILALLPNLLTQFIVLVVSLFFLKDYDYTRSFTLAYVAVLGANVVLKMYSTRKIVRFWNLKGVNQRNLVIVGEMNQVDGFRDLVLRNPQFGYTILGAWGYKEPGRRTPPLLETIDFLNETSLGKVIDELVIAPSQFEESYVKGIISWADKKGILVRFTPGFFQFSASRYSLELFGNYPLITVRSTPLEMDSWWMLKRAFDVLFSAVFLVLVASWLFPLIALAIRWDSRGPVFFVQDRWGQRGRNIGVWKFRTMYHNASTVREDGGFNQTTQDDPRITKVGRFLRKTNLDELPQFINVLLGSMSVVGPRPHAVKHSLETLPKIDNYMIRHRLKPGITGWAQVNGFRGETQEIGLMRKRVDYDIWYIENWSLVLDFQIVLRTAYNMVKGDPKAF</sequence>
<evidence type="ECO:0000313" key="9">
    <source>
        <dbReference type="EMBL" id="AXE17016.1"/>
    </source>
</evidence>
<feature type="domain" description="Bacterial sugar transferase" evidence="8">
    <location>
        <begin position="277"/>
        <end position="466"/>
    </location>
</feature>
<dbReference type="GO" id="GO:0016780">
    <property type="term" value="F:phosphotransferase activity, for other substituted phosphate groups"/>
    <property type="evidence" value="ECO:0007669"/>
    <property type="project" value="TreeGrafter"/>
</dbReference>
<feature type="transmembrane region" description="Helical" evidence="7">
    <location>
        <begin position="45"/>
        <end position="63"/>
    </location>
</feature>
<dbReference type="OrthoDB" id="9774190at2"/>
<evidence type="ECO:0000256" key="6">
    <source>
        <dbReference type="ARBA" id="ARBA00023136"/>
    </source>
</evidence>
<keyword evidence="4 7" id="KW-0812">Transmembrane</keyword>
<dbReference type="Proteomes" id="UP000251993">
    <property type="component" value="Chromosome"/>
</dbReference>
<dbReference type="GO" id="GO:0016020">
    <property type="term" value="C:membrane"/>
    <property type="evidence" value="ECO:0007669"/>
    <property type="project" value="UniProtKB-SubCell"/>
</dbReference>
<gene>
    <name evidence="9" type="ORF">DR864_04340</name>
</gene>
<feature type="transmembrane region" description="Helical" evidence="7">
    <location>
        <begin position="83"/>
        <end position="103"/>
    </location>
</feature>
<evidence type="ECO:0000256" key="5">
    <source>
        <dbReference type="ARBA" id="ARBA00022989"/>
    </source>
</evidence>
<keyword evidence="6 7" id="KW-0472">Membrane</keyword>
<evidence type="ECO:0000256" key="7">
    <source>
        <dbReference type="SAM" id="Phobius"/>
    </source>
</evidence>
<organism evidence="9 10">
    <name type="scientific">Runella rosea</name>
    <dbReference type="NCBI Taxonomy" id="2259595"/>
    <lineage>
        <taxon>Bacteria</taxon>
        <taxon>Pseudomonadati</taxon>
        <taxon>Bacteroidota</taxon>
        <taxon>Cytophagia</taxon>
        <taxon>Cytophagales</taxon>
        <taxon>Spirosomataceae</taxon>
        <taxon>Runella</taxon>
    </lineage>
</organism>
<dbReference type="Pfam" id="PF13727">
    <property type="entry name" value="CoA_binding_3"/>
    <property type="match status" value="1"/>
</dbReference>
<dbReference type="PANTHER" id="PTHR30576:SF0">
    <property type="entry name" value="UNDECAPRENYL-PHOSPHATE N-ACETYLGALACTOSAMINYL 1-PHOSPHATE TRANSFERASE-RELATED"/>
    <property type="match status" value="1"/>
</dbReference>
<name>A0A344TEE5_9BACT</name>
<accession>A0A344TEE5</accession>
<evidence type="ECO:0000256" key="1">
    <source>
        <dbReference type="ARBA" id="ARBA00004141"/>
    </source>
</evidence>
<keyword evidence="10" id="KW-1185">Reference proteome</keyword>
<dbReference type="AlphaFoldDB" id="A0A344TEE5"/>
<evidence type="ECO:0000259" key="8">
    <source>
        <dbReference type="Pfam" id="PF02397"/>
    </source>
</evidence>
<evidence type="ECO:0000256" key="4">
    <source>
        <dbReference type="ARBA" id="ARBA00022692"/>
    </source>
</evidence>
<keyword evidence="3" id="KW-0808">Transferase</keyword>
<dbReference type="InterPro" id="IPR003362">
    <property type="entry name" value="Bact_transf"/>
</dbReference>
<keyword evidence="5 7" id="KW-1133">Transmembrane helix</keyword>
<dbReference type="RefSeq" id="WP_114065802.1">
    <property type="nucleotide sequence ID" value="NZ_CP030850.1"/>
</dbReference>
<evidence type="ECO:0000256" key="2">
    <source>
        <dbReference type="ARBA" id="ARBA00006464"/>
    </source>
</evidence>
<evidence type="ECO:0000313" key="10">
    <source>
        <dbReference type="Proteomes" id="UP000251993"/>
    </source>
</evidence>